<protein>
    <recommendedName>
        <fullName evidence="2">Methyltransferase domain-containing protein</fullName>
    </recommendedName>
</protein>
<keyword evidence="4" id="KW-1185">Reference proteome</keyword>
<dbReference type="Proteomes" id="UP001497453">
    <property type="component" value="Chromosome 3"/>
</dbReference>
<feature type="domain" description="Methyltransferase" evidence="2">
    <location>
        <begin position="96"/>
        <end position="199"/>
    </location>
</feature>
<dbReference type="CDD" id="cd02440">
    <property type="entry name" value="AdoMet_MTases"/>
    <property type="match status" value="1"/>
</dbReference>
<organism evidence="3 4">
    <name type="scientific">Somion occarium</name>
    <dbReference type="NCBI Taxonomy" id="3059160"/>
    <lineage>
        <taxon>Eukaryota</taxon>
        <taxon>Fungi</taxon>
        <taxon>Dikarya</taxon>
        <taxon>Basidiomycota</taxon>
        <taxon>Agaricomycotina</taxon>
        <taxon>Agaricomycetes</taxon>
        <taxon>Polyporales</taxon>
        <taxon>Cerrenaceae</taxon>
        <taxon>Somion</taxon>
    </lineage>
</organism>
<proteinExistence type="predicted"/>
<reference evidence="4" key="1">
    <citation type="submission" date="2024-04" db="EMBL/GenBank/DDBJ databases">
        <authorList>
            <person name="Shaw F."/>
            <person name="Minotto A."/>
        </authorList>
    </citation>
    <scope>NUCLEOTIDE SEQUENCE [LARGE SCALE GENOMIC DNA]</scope>
</reference>
<gene>
    <name evidence="3" type="ORF">GFSPODELE1_LOCUS5285</name>
</gene>
<dbReference type="PANTHER" id="PTHR43591">
    <property type="entry name" value="METHYLTRANSFERASE"/>
    <property type="match status" value="1"/>
</dbReference>
<evidence type="ECO:0000259" key="2">
    <source>
        <dbReference type="Pfam" id="PF13847"/>
    </source>
</evidence>
<name>A0ABP1DDL9_9APHY</name>
<sequence length="337" mass="37970">MSYPPAEISEEGRSDSPAPSLYSFNSSIDGRTLLRQAYGRILNNQNDTYLLPADNEEHRRLDLQHHIYTISLGSLFPAADLVRRALAPRPGFTPAIIDLGTGSGSWAIDMAREFPHCEVVGIDLAPPRIERELPINCRFEIDDANLGFAHYRGCFDVVHARAISAGIRDYPQFLNEVAQVLRPGGVFIMGDGEMQLYDENRKPLSFAQPGQPGFTWTHRIFFAGYNAMKNRGGSIDAPSMGPTWLRAVNSFTDVGWQKIFIPIGPWHYEDERSKIVAEMLRMNTLSYISGLGPLLLSEGYLPELVQKMQQEATAELQELRIHLYTRWSFAWAVKKPN</sequence>
<dbReference type="Pfam" id="PF13847">
    <property type="entry name" value="Methyltransf_31"/>
    <property type="match status" value="1"/>
</dbReference>
<dbReference type="InterPro" id="IPR025714">
    <property type="entry name" value="Methyltranfer_dom"/>
</dbReference>
<dbReference type="PANTHER" id="PTHR43591:SF24">
    <property type="entry name" value="2-METHOXY-6-POLYPRENYL-1,4-BENZOQUINOL METHYLASE, MITOCHONDRIAL"/>
    <property type="match status" value="1"/>
</dbReference>
<feature type="region of interest" description="Disordered" evidence="1">
    <location>
        <begin position="1"/>
        <end position="21"/>
    </location>
</feature>
<evidence type="ECO:0000313" key="3">
    <source>
        <dbReference type="EMBL" id="CAL1705118.1"/>
    </source>
</evidence>
<accession>A0ABP1DDL9</accession>
<evidence type="ECO:0000313" key="4">
    <source>
        <dbReference type="Proteomes" id="UP001497453"/>
    </source>
</evidence>
<dbReference type="SUPFAM" id="SSF53335">
    <property type="entry name" value="S-adenosyl-L-methionine-dependent methyltransferases"/>
    <property type="match status" value="1"/>
</dbReference>
<evidence type="ECO:0000256" key="1">
    <source>
        <dbReference type="SAM" id="MobiDB-lite"/>
    </source>
</evidence>
<dbReference type="InterPro" id="IPR029063">
    <property type="entry name" value="SAM-dependent_MTases_sf"/>
</dbReference>
<dbReference type="EMBL" id="OZ037946">
    <property type="protein sequence ID" value="CAL1705118.1"/>
    <property type="molecule type" value="Genomic_DNA"/>
</dbReference>
<dbReference type="Gene3D" id="3.40.50.150">
    <property type="entry name" value="Vaccinia Virus protein VP39"/>
    <property type="match status" value="1"/>
</dbReference>